<dbReference type="Proteomes" id="UP000192923">
    <property type="component" value="Unassembled WGS sequence"/>
</dbReference>
<dbReference type="RefSeq" id="WP_085216114.1">
    <property type="nucleotide sequence ID" value="NZ_FXAM01000001.1"/>
</dbReference>
<evidence type="ECO:0000256" key="1">
    <source>
        <dbReference type="ARBA" id="ARBA00010641"/>
    </source>
</evidence>
<reference evidence="8 9" key="1">
    <citation type="submission" date="2016-12" db="EMBL/GenBank/DDBJ databases">
        <authorList>
            <person name="Song W.-J."/>
            <person name="Kurnit D.M."/>
        </authorList>
    </citation>
    <scope>NUCLEOTIDE SEQUENCE [LARGE SCALE GENOMIC DNA]</scope>
    <source>
        <strain evidence="8 9">175</strain>
    </source>
</reference>
<evidence type="ECO:0000256" key="4">
    <source>
        <dbReference type="ARBA" id="ARBA00023163"/>
    </source>
</evidence>
<dbReference type="SUPFAM" id="SSF88946">
    <property type="entry name" value="Sigma2 domain of RNA polymerase sigma factors"/>
    <property type="match status" value="1"/>
</dbReference>
<protein>
    <submittedName>
        <fullName evidence="8">RNA polymerase sigma-70 factor, ECF subfamily</fullName>
    </submittedName>
</protein>
<keyword evidence="4" id="KW-0804">Transcription</keyword>
<dbReference type="STRING" id="1760988.SAMN02949497_4736"/>
<dbReference type="NCBIfam" id="TIGR02937">
    <property type="entry name" value="sigma70-ECF"/>
    <property type="match status" value="1"/>
</dbReference>
<evidence type="ECO:0000256" key="3">
    <source>
        <dbReference type="ARBA" id="ARBA00023082"/>
    </source>
</evidence>
<keyword evidence="9" id="KW-1185">Reference proteome</keyword>
<dbReference type="CDD" id="cd06171">
    <property type="entry name" value="Sigma70_r4"/>
    <property type="match status" value="1"/>
</dbReference>
<evidence type="ECO:0000256" key="2">
    <source>
        <dbReference type="ARBA" id="ARBA00023015"/>
    </source>
</evidence>
<evidence type="ECO:0000259" key="6">
    <source>
        <dbReference type="Pfam" id="PF04542"/>
    </source>
</evidence>
<dbReference type="InterPro" id="IPR013325">
    <property type="entry name" value="RNA_pol_sigma_r2"/>
</dbReference>
<feature type="region of interest" description="Disordered" evidence="5">
    <location>
        <begin position="99"/>
        <end position="122"/>
    </location>
</feature>
<name>A0A1Y6DAZ5_9GAMM</name>
<keyword evidence="3" id="KW-0731">Sigma factor</keyword>
<dbReference type="InterPro" id="IPR014284">
    <property type="entry name" value="RNA_pol_sigma-70_dom"/>
</dbReference>
<evidence type="ECO:0000313" key="8">
    <source>
        <dbReference type="EMBL" id="SMF97314.1"/>
    </source>
</evidence>
<proteinExistence type="inferred from homology"/>
<dbReference type="Gene3D" id="1.10.10.10">
    <property type="entry name" value="Winged helix-like DNA-binding domain superfamily/Winged helix DNA-binding domain"/>
    <property type="match status" value="1"/>
</dbReference>
<dbReference type="GO" id="GO:0006352">
    <property type="term" value="P:DNA-templated transcription initiation"/>
    <property type="evidence" value="ECO:0007669"/>
    <property type="project" value="InterPro"/>
</dbReference>
<dbReference type="SUPFAM" id="SSF88659">
    <property type="entry name" value="Sigma3 and sigma4 domains of RNA polymerase sigma factors"/>
    <property type="match status" value="1"/>
</dbReference>
<dbReference type="InterPro" id="IPR013249">
    <property type="entry name" value="RNA_pol_sigma70_r4_t2"/>
</dbReference>
<dbReference type="PANTHER" id="PTHR43133:SF66">
    <property type="entry name" value="ECF RNA POLYMERASE SIGMA FACTOR SIGK"/>
    <property type="match status" value="1"/>
</dbReference>
<organism evidence="8 9">
    <name type="scientific">Methylomagnum ishizawai</name>
    <dbReference type="NCBI Taxonomy" id="1760988"/>
    <lineage>
        <taxon>Bacteria</taxon>
        <taxon>Pseudomonadati</taxon>
        <taxon>Pseudomonadota</taxon>
        <taxon>Gammaproteobacteria</taxon>
        <taxon>Methylococcales</taxon>
        <taxon>Methylococcaceae</taxon>
        <taxon>Methylomagnum</taxon>
    </lineage>
</organism>
<dbReference type="GO" id="GO:0016987">
    <property type="term" value="F:sigma factor activity"/>
    <property type="evidence" value="ECO:0007669"/>
    <property type="project" value="UniProtKB-KW"/>
</dbReference>
<dbReference type="Pfam" id="PF04542">
    <property type="entry name" value="Sigma70_r2"/>
    <property type="match status" value="1"/>
</dbReference>
<sequence>MPEPRPDAELQSWLAAIAQGDEAAFAAFYDATSGKVHGLIQHILKDEALAEETTLDTYLQIWREAGSYRASRGSPWAWLILLARSRAIDRLRSHKSNTALLDDEPSESLPDPHQFPPEEQAAADQRQALVRNCLEQLPPVQRQLLALAFFQGLSHSEIAEYSRLPLGTVKTHIRQGLGRLRELLGGREDGLL</sequence>
<dbReference type="GO" id="GO:0003677">
    <property type="term" value="F:DNA binding"/>
    <property type="evidence" value="ECO:0007669"/>
    <property type="project" value="InterPro"/>
</dbReference>
<dbReference type="PANTHER" id="PTHR43133">
    <property type="entry name" value="RNA POLYMERASE ECF-TYPE SIGMA FACTO"/>
    <property type="match status" value="1"/>
</dbReference>
<dbReference type="OrthoDB" id="9784272at2"/>
<gene>
    <name evidence="8" type="ORF">SAMN02949497_4736</name>
</gene>
<dbReference type="InterPro" id="IPR036388">
    <property type="entry name" value="WH-like_DNA-bd_sf"/>
</dbReference>
<dbReference type="EMBL" id="FXAM01000001">
    <property type="protein sequence ID" value="SMF97314.1"/>
    <property type="molecule type" value="Genomic_DNA"/>
</dbReference>
<evidence type="ECO:0000313" key="9">
    <source>
        <dbReference type="Proteomes" id="UP000192923"/>
    </source>
</evidence>
<evidence type="ECO:0000256" key="5">
    <source>
        <dbReference type="SAM" id="MobiDB-lite"/>
    </source>
</evidence>
<dbReference type="Pfam" id="PF08281">
    <property type="entry name" value="Sigma70_r4_2"/>
    <property type="match status" value="1"/>
</dbReference>
<feature type="domain" description="RNA polymerase sigma-70 region 2" evidence="6">
    <location>
        <begin position="29"/>
        <end position="95"/>
    </location>
</feature>
<evidence type="ECO:0000259" key="7">
    <source>
        <dbReference type="Pfam" id="PF08281"/>
    </source>
</evidence>
<dbReference type="InterPro" id="IPR039425">
    <property type="entry name" value="RNA_pol_sigma-70-like"/>
</dbReference>
<dbReference type="AlphaFoldDB" id="A0A1Y6DAZ5"/>
<feature type="domain" description="RNA polymerase sigma factor 70 region 4 type 2" evidence="7">
    <location>
        <begin position="129"/>
        <end position="180"/>
    </location>
</feature>
<dbReference type="InterPro" id="IPR007627">
    <property type="entry name" value="RNA_pol_sigma70_r2"/>
</dbReference>
<dbReference type="Gene3D" id="1.10.1740.10">
    <property type="match status" value="1"/>
</dbReference>
<accession>A0A1Y6DAZ5</accession>
<keyword evidence="2" id="KW-0805">Transcription regulation</keyword>
<dbReference type="InterPro" id="IPR013324">
    <property type="entry name" value="RNA_pol_sigma_r3/r4-like"/>
</dbReference>
<comment type="similarity">
    <text evidence="1">Belongs to the sigma-70 factor family. ECF subfamily.</text>
</comment>